<reference evidence="3" key="1">
    <citation type="journal article" date="2016" name="Genome Announc.">
        <title>Genome sequence of Ustilaginoidea virens IPU010, a rice pathogenic fungus causing false smut.</title>
        <authorList>
            <person name="Kumagai T."/>
            <person name="Ishii T."/>
            <person name="Terai G."/>
            <person name="Umemura M."/>
            <person name="Machida M."/>
            <person name="Asai K."/>
        </authorList>
    </citation>
    <scope>NUCLEOTIDE SEQUENCE [LARGE SCALE GENOMIC DNA]</scope>
    <source>
        <strain evidence="3">IPU010</strain>
    </source>
</reference>
<feature type="compositionally biased region" description="Polar residues" evidence="1">
    <location>
        <begin position="11"/>
        <end position="21"/>
    </location>
</feature>
<proteinExistence type="predicted"/>
<gene>
    <name evidence="2" type="ORF">UVI_02042720</name>
</gene>
<evidence type="ECO:0000256" key="1">
    <source>
        <dbReference type="SAM" id="MobiDB-lite"/>
    </source>
</evidence>
<evidence type="ECO:0000313" key="2">
    <source>
        <dbReference type="EMBL" id="GAO18025.1"/>
    </source>
</evidence>
<feature type="region of interest" description="Disordered" evidence="1">
    <location>
        <begin position="1"/>
        <end position="26"/>
    </location>
</feature>
<protein>
    <submittedName>
        <fullName evidence="2">Uncharacterized protein</fullName>
    </submittedName>
</protein>
<accession>A0A1B5L3G5</accession>
<sequence>MRASVVGGPTDQGSHTNQGQDGQDPPVKLEAQAALSSVVHNTRGVVVVVEGIPGDGFNCRGRSSGLIHDDLTRANG</sequence>
<organism evidence="2 3">
    <name type="scientific">Ustilaginoidea virens</name>
    <name type="common">Rice false smut fungus</name>
    <name type="synonym">Villosiclava virens</name>
    <dbReference type="NCBI Taxonomy" id="1159556"/>
    <lineage>
        <taxon>Eukaryota</taxon>
        <taxon>Fungi</taxon>
        <taxon>Dikarya</taxon>
        <taxon>Ascomycota</taxon>
        <taxon>Pezizomycotina</taxon>
        <taxon>Sordariomycetes</taxon>
        <taxon>Hypocreomycetidae</taxon>
        <taxon>Hypocreales</taxon>
        <taxon>Clavicipitaceae</taxon>
        <taxon>Ustilaginoidea</taxon>
    </lineage>
</organism>
<dbReference type="AlphaFoldDB" id="A0A1B5L3G5"/>
<comment type="caution">
    <text evidence="2">The sequence shown here is derived from an EMBL/GenBank/DDBJ whole genome shotgun (WGS) entry which is preliminary data.</text>
</comment>
<name>A0A1B5L3G5_USTVR</name>
<dbReference type="EMBL" id="BBTG02000025">
    <property type="protein sequence ID" value="GAO18025.1"/>
    <property type="molecule type" value="Genomic_DNA"/>
</dbReference>
<dbReference type="Proteomes" id="UP000054053">
    <property type="component" value="Unassembled WGS sequence"/>
</dbReference>
<evidence type="ECO:0000313" key="3">
    <source>
        <dbReference type="Proteomes" id="UP000054053"/>
    </source>
</evidence>